<evidence type="ECO:0000313" key="11">
    <source>
        <dbReference type="Proteomes" id="UP000193228"/>
    </source>
</evidence>
<dbReference type="Proteomes" id="UP000193228">
    <property type="component" value="Unassembled WGS sequence"/>
</dbReference>
<dbReference type="PANTHER" id="PTHR33281:SF19">
    <property type="entry name" value="VOLTAGE-DEPENDENT ANION CHANNEL-FORMING PROTEIN YNEE"/>
    <property type="match status" value="1"/>
</dbReference>
<dbReference type="PANTHER" id="PTHR33281">
    <property type="entry name" value="UPF0187 PROTEIN YNEE"/>
    <property type="match status" value="1"/>
</dbReference>
<feature type="transmembrane region" description="Helical" evidence="9">
    <location>
        <begin position="20"/>
        <end position="37"/>
    </location>
</feature>
<keyword evidence="2" id="KW-0813">Transport</keyword>
<keyword evidence="11" id="KW-1185">Reference proteome</keyword>
<evidence type="ECO:0000256" key="6">
    <source>
        <dbReference type="ARBA" id="ARBA00023065"/>
    </source>
</evidence>
<dbReference type="Pfam" id="PF25539">
    <property type="entry name" value="Bestrophin_2"/>
    <property type="match status" value="1"/>
</dbReference>
<keyword evidence="5 9" id="KW-1133">Transmembrane helix</keyword>
<dbReference type="OrthoDB" id="445589at2"/>
<dbReference type="GO" id="GO:0005254">
    <property type="term" value="F:chloride channel activity"/>
    <property type="evidence" value="ECO:0007669"/>
    <property type="project" value="InterPro"/>
</dbReference>
<dbReference type="EMBL" id="FXAT01000019">
    <property type="protein sequence ID" value="SMG61104.1"/>
    <property type="molecule type" value="Genomic_DNA"/>
</dbReference>
<reference evidence="11" key="1">
    <citation type="submission" date="2017-04" db="EMBL/GenBank/DDBJ databases">
        <authorList>
            <person name="Varghese N."/>
            <person name="Submissions S."/>
        </authorList>
    </citation>
    <scope>NUCLEOTIDE SEQUENCE [LARGE SCALE GENOMIC DNA]</scope>
    <source>
        <strain evidence="11">LMG 29540</strain>
    </source>
</reference>
<feature type="transmembrane region" description="Helical" evidence="9">
    <location>
        <begin position="43"/>
        <end position="61"/>
    </location>
</feature>
<keyword evidence="7 9" id="KW-0472">Membrane</keyword>
<organism evidence="10 11">
    <name type="scientific">Paraburkholderia susongensis</name>
    <dbReference type="NCBI Taxonomy" id="1515439"/>
    <lineage>
        <taxon>Bacteria</taxon>
        <taxon>Pseudomonadati</taxon>
        <taxon>Pseudomonadota</taxon>
        <taxon>Betaproteobacteria</taxon>
        <taxon>Burkholderiales</taxon>
        <taxon>Burkholderiaceae</taxon>
        <taxon>Paraburkholderia</taxon>
    </lineage>
</organism>
<dbReference type="GO" id="GO:0005886">
    <property type="term" value="C:plasma membrane"/>
    <property type="evidence" value="ECO:0007669"/>
    <property type="project" value="UniProtKB-SubCell"/>
</dbReference>
<dbReference type="RefSeq" id="WP_085489688.1">
    <property type="nucleotide sequence ID" value="NZ_FXAT01000019.1"/>
</dbReference>
<evidence type="ECO:0000256" key="7">
    <source>
        <dbReference type="ARBA" id="ARBA00023136"/>
    </source>
</evidence>
<sequence length="293" mass="32643">MIVPGRVRWAEILRYVGRPLIWLLMWDVVVTVVYLHTRGSLTFPGLPLSLLGSVIAIYLSFRNAAAYARWWEARTLWGAMVNHSRSFAREIRLLLPEGLPGLTEELVRRHIAYVHALRLHLRREPPWDELARRLAPGEVLRLKGVANVPNAIMNRTAEIIATQTGLDSIRLATVTRTMSELSNAQGGMERIKNTPFPNQYSAYPVFFTHAFCFLMPVGLVGSLGVYTPLGSTAAGFLLLALLKVGDDMQSPFSNTENDVPINALARAIEIDLLDCINEPHALKPVAVESGVLW</sequence>
<evidence type="ECO:0000256" key="5">
    <source>
        <dbReference type="ARBA" id="ARBA00022989"/>
    </source>
</evidence>
<evidence type="ECO:0000256" key="4">
    <source>
        <dbReference type="ARBA" id="ARBA00022692"/>
    </source>
</evidence>
<evidence type="ECO:0000256" key="9">
    <source>
        <dbReference type="SAM" id="Phobius"/>
    </source>
</evidence>
<evidence type="ECO:0000256" key="1">
    <source>
        <dbReference type="ARBA" id="ARBA00004651"/>
    </source>
</evidence>
<comment type="subcellular location">
    <subcellularLocation>
        <location evidence="1">Cell membrane</location>
        <topology evidence="1">Multi-pass membrane protein</topology>
    </subcellularLocation>
</comment>
<evidence type="ECO:0000256" key="8">
    <source>
        <dbReference type="ARBA" id="ARBA00034708"/>
    </source>
</evidence>
<accession>A0A1X7M5S4</accession>
<proteinExistence type="inferred from homology"/>
<name>A0A1X7M5S4_9BURK</name>
<evidence type="ECO:0000313" key="10">
    <source>
        <dbReference type="EMBL" id="SMG61104.1"/>
    </source>
</evidence>
<evidence type="ECO:0000256" key="3">
    <source>
        <dbReference type="ARBA" id="ARBA00022475"/>
    </source>
</evidence>
<evidence type="ECO:0000256" key="2">
    <source>
        <dbReference type="ARBA" id="ARBA00022448"/>
    </source>
</evidence>
<comment type="similarity">
    <text evidence="8">Belongs to the anion channel-forming bestrophin (TC 1.A.46) family.</text>
</comment>
<gene>
    <name evidence="10" type="ORF">SAMN06265784_11966</name>
</gene>
<keyword evidence="4 9" id="KW-0812">Transmembrane</keyword>
<protein>
    <submittedName>
        <fullName evidence="10">Putative membrane protein</fullName>
    </submittedName>
</protein>
<feature type="transmembrane region" description="Helical" evidence="9">
    <location>
        <begin position="225"/>
        <end position="242"/>
    </location>
</feature>
<feature type="transmembrane region" description="Helical" evidence="9">
    <location>
        <begin position="200"/>
        <end position="219"/>
    </location>
</feature>
<keyword evidence="3" id="KW-1003">Cell membrane</keyword>
<dbReference type="InterPro" id="IPR044669">
    <property type="entry name" value="YneE/VCCN1/2-like"/>
</dbReference>
<dbReference type="AlphaFoldDB" id="A0A1X7M5S4"/>
<keyword evidence="6" id="KW-0406">Ion transport</keyword>